<proteinExistence type="predicted"/>
<dbReference type="Proteomes" id="UP001179952">
    <property type="component" value="Unassembled WGS sequence"/>
</dbReference>
<feature type="compositionally biased region" description="Acidic residues" evidence="1">
    <location>
        <begin position="141"/>
        <end position="157"/>
    </location>
</feature>
<feature type="domain" description="Myb-like" evidence="2">
    <location>
        <begin position="33"/>
        <end position="101"/>
    </location>
</feature>
<dbReference type="AlphaFoldDB" id="A0AAV9AHK4"/>
<organism evidence="3 4">
    <name type="scientific">Acorus gramineus</name>
    <name type="common">Dwarf sweet flag</name>
    <dbReference type="NCBI Taxonomy" id="55184"/>
    <lineage>
        <taxon>Eukaryota</taxon>
        <taxon>Viridiplantae</taxon>
        <taxon>Streptophyta</taxon>
        <taxon>Embryophyta</taxon>
        <taxon>Tracheophyta</taxon>
        <taxon>Spermatophyta</taxon>
        <taxon>Magnoliopsida</taxon>
        <taxon>Liliopsida</taxon>
        <taxon>Acoraceae</taxon>
        <taxon>Acorus</taxon>
    </lineage>
</organism>
<evidence type="ECO:0000313" key="4">
    <source>
        <dbReference type="Proteomes" id="UP001179952"/>
    </source>
</evidence>
<dbReference type="PANTHER" id="PTHR31307">
    <property type="entry name" value="TRIHELIX TRANSCRIPTION FACTOR ASIL2"/>
    <property type="match status" value="1"/>
</dbReference>
<protein>
    <recommendedName>
        <fullName evidence="2">Myb-like domain-containing protein</fullName>
    </recommendedName>
</protein>
<dbReference type="InterPro" id="IPR044822">
    <property type="entry name" value="Myb_DNA-bind_4"/>
</dbReference>
<dbReference type="FunFam" id="1.10.10.60:FF:000152">
    <property type="entry name" value="Trihelix transcription factor ASIL2"/>
    <property type="match status" value="1"/>
</dbReference>
<feature type="compositionally biased region" description="Low complexity" evidence="1">
    <location>
        <begin position="16"/>
        <end position="25"/>
    </location>
</feature>
<reference evidence="3" key="2">
    <citation type="submission" date="2023-06" db="EMBL/GenBank/DDBJ databases">
        <authorList>
            <person name="Ma L."/>
            <person name="Liu K.-W."/>
            <person name="Li Z."/>
            <person name="Hsiao Y.-Y."/>
            <person name="Qi Y."/>
            <person name="Fu T."/>
            <person name="Tang G."/>
            <person name="Zhang D."/>
            <person name="Sun W.-H."/>
            <person name="Liu D.-K."/>
            <person name="Li Y."/>
            <person name="Chen G.-Z."/>
            <person name="Liu X.-D."/>
            <person name="Liao X.-Y."/>
            <person name="Jiang Y.-T."/>
            <person name="Yu X."/>
            <person name="Hao Y."/>
            <person name="Huang J."/>
            <person name="Zhao X.-W."/>
            <person name="Ke S."/>
            <person name="Chen Y.-Y."/>
            <person name="Wu W.-L."/>
            <person name="Hsu J.-L."/>
            <person name="Lin Y.-F."/>
            <person name="Huang M.-D."/>
            <person name="Li C.-Y."/>
            <person name="Huang L."/>
            <person name="Wang Z.-W."/>
            <person name="Zhao X."/>
            <person name="Zhong W.-Y."/>
            <person name="Peng D.-H."/>
            <person name="Ahmad S."/>
            <person name="Lan S."/>
            <person name="Zhang J.-S."/>
            <person name="Tsai W.-C."/>
            <person name="Van De Peer Y."/>
            <person name="Liu Z.-J."/>
        </authorList>
    </citation>
    <scope>NUCLEOTIDE SEQUENCE</scope>
    <source>
        <strain evidence="3">SCP</strain>
        <tissue evidence="3">Leaves</tissue>
    </source>
</reference>
<feature type="region of interest" description="Disordered" evidence="1">
    <location>
        <begin position="133"/>
        <end position="163"/>
    </location>
</feature>
<comment type="caution">
    <text evidence="3">The sequence shown here is derived from an EMBL/GenBank/DDBJ whole genome shotgun (WGS) entry which is preliminary data.</text>
</comment>
<name>A0AAV9AHK4_ACOGR</name>
<evidence type="ECO:0000256" key="1">
    <source>
        <dbReference type="SAM" id="MobiDB-lite"/>
    </source>
</evidence>
<dbReference type="EMBL" id="JAUJYN010000009">
    <property type="protein sequence ID" value="KAK1263667.1"/>
    <property type="molecule type" value="Genomic_DNA"/>
</dbReference>
<evidence type="ECO:0000259" key="2">
    <source>
        <dbReference type="PROSITE" id="PS50090"/>
    </source>
</evidence>
<dbReference type="Gene3D" id="1.10.10.60">
    <property type="entry name" value="Homeodomain-like"/>
    <property type="match status" value="1"/>
</dbReference>
<dbReference type="PANTHER" id="PTHR31307:SF3">
    <property type="entry name" value="HOMEODOMAIN-LIKE SUPERFAMILY PROTEIN"/>
    <property type="match status" value="1"/>
</dbReference>
<dbReference type="InterPro" id="IPR044823">
    <property type="entry name" value="ASIL1/2-like"/>
</dbReference>
<sequence length="264" mass="29560">MAPEPASLEPVAVTVPSQSEQQQQQPRPPPPSEKRPSPSPWSDAETVHLIDAYQEKWFSVNRGPLKSSQWDEIAASVSARRGGAAPTRTGTQCRHKLEKLRKRYRTEKQLTVPSPWPYFDRMDLLARGPLPISAAHPMIDGPDDPDSDDDDDEDEDVSNTRSVDYILRTAASGDRTSRPGVLVNSMVQKRRRLDGGGSATPMGRLASVVRSFGEGFVRVERERLEMMREAEKDRMAMETEKTRMILDSFRQISDALTFGLAKRG</sequence>
<reference evidence="3" key="1">
    <citation type="journal article" date="2023" name="Nat. Commun.">
        <title>Diploid and tetraploid genomes of Acorus and the evolution of monocots.</title>
        <authorList>
            <person name="Ma L."/>
            <person name="Liu K.W."/>
            <person name="Li Z."/>
            <person name="Hsiao Y.Y."/>
            <person name="Qi Y."/>
            <person name="Fu T."/>
            <person name="Tang G.D."/>
            <person name="Zhang D."/>
            <person name="Sun W.H."/>
            <person name="Liu D.K."/>
            <person name="Li Y."/>
            <person name="Chen G.Z."/>
            <person name="Liu X.D."/>
            <person name="Liao X.Y."/>
            <person name="Jiang Y.T."/>
            <person name="Yu X."/>
            <person name="Hao Y."/>
            <person name="Huang J."/>
            <person name="Zhao X.W."/>
            <person name="Ke S."/>
            <person name="Chen Y.Y."/>
            <person name="Wu W.L."/>
            <person name="Hsu J.L."/>
            <person name="Lin Y.F."/>
            <person name="Huang M.D."/>
            <person name="Li C.Y."/>
            <person name="Huang L."/>
            <person name="Wang Z.W."/>
            <person name="Zhao X."/>
            <person name="Zhong W.Y."/>
            <person name="Peng D.H."/>
            <person name="Ahmad S."/>
            <person name="Lan S."/>
            <person name="Zhang J.S."/>
            <person name="Tsai W.C."/>
            <person name="Van de Peer Y."/>
            <person name="Liu Z.J."/>
        </authorList>
    </citation>
    <scope>NUCLEOTIDE SEQUENCE</scope>
    <source>
        <strain evidence="3">SCP</strain>
    </source>
</reference>
<feature type="region of interest" description="Disordered" evidence="1">
    <location>
        <begin position="1"/>
        <end position="43"/>
    </location>
</feature>
<keyword evidence="4" id="KW-1185">Reference proteome</keyword>
<accession>A0AAV9AHK4</accession>
<dbReference type="InterPro" id="IPR001005">
    <property type="entry name" value="SANT/Myb"/>
</dbReference>
<gene>
    <name evidence="3" type="ORF">QJS04_geneDACA009331</name>
</gene>
<dbReference type="PROSITE" id="PS50090">
    <property type="entry name" value="MYB_LIKE"/>
    <property type="match status" value="1"/>
</dbReference>
<dbReference type="Pfam" id="PF13837">
    <property type="entry name" value="Myb_DNA-bind_4"/>
    <property type="match status" value="1"/>
</dbReference>
<evidence type="ECO:0000313" key="3">
    <source>
        <dbReference type="EMBL" id="KAK1263667.1"/>
    </source>
</evidence>